<dbReference type="EMBL" id="MT631452">
    <property type="protein sequence ID" value="QNO50823.1"/>
    <property type="molecule type" value="Genomic_DNA"/>
</dbReference>
<protein>
    <recommendedName>
        <fullName evidence="3">Three-Cys-motif partner protein TcmP</fullName>
    </recommendedName>
</protein>
<organism evidence="2">
    <name type="scientific">Candidatus Methanophagaceae archaeon ANME-1 ERB6</name>
    <dbReference type="NCBI Taxonomy" id="2759912"/>
    <lineage>
        <taxon>Archaea</taxon>
        <taxon>Methanobacteriati</taxon>
        <taxon>Methanobacteriota</taxon>
        <taxon>Stenosarchaea group</taxon>
        <taxon>Methanomicrobia</taxon>
        <taxon>Candidatus Methanophagales</taxon>
        <taxon>Candidatus Methanophagaceae</taxon>
    </lineage>
</organism>
<evidence type="ECO:0000313" key="1">
    <source>
        <dbReference type="EMBL" id="QNO50823.1"/>
    </source>
</evidence>
<evidence type="ECO:0000313" key="2">
    <source>
        <dbReference type="EMBL" id="QNO53787.1"/>
    </source>
</evidence>
<dbReference type="EMBL" id="MT631551">
    <property type="protein sequence ID" value="QNO53787.1"/>
    <property type="molecule type" value="Genomic_DNA"/>
</dbReference>
<proteinExistence type="predicted"/>
<dbReference type="InterPro" id="IPR031009">
    <property type="entry name" value="Tcm_partner"/>
</dbReference>
<accession>A0A7G9Z0K3</accession>
<name>A0A7G9Z0K3_9EURY</name>
<dbReference type="AlphaFoldDB" id="A0A7G9Z0K3"/>
<sequence length="362" mass="42550">MSNITTTVWPIEPHTQAKHEILKRYLQAWLPIMSNSNGRILYIDGFAGPGEYSKGEPGSPVIAIKTAKEHKLKLNAKIVFRFIEAREDRCKHLKEILRHIDLPDNMKYKVDCSKFDKSLTSLFDYLDEQKKHIAPTFAFVDPFGYSDTPFLIIKRIMENKKCEVLITFMSGFINWLLSDQRKEDHFDSLFGTTKWREIISSNESEERREKKLVTLYQNQLETDGNFVRSFEMKNKSNRTIYHLIFCTHNRKGRKEMKRAMWKVDETGRFLFSDRTDPDQTVLFKHEPDYRQLKKLIVDEFKGKEVPIEEIEEFVDNTGFLDTHFKTPILKPMELEANPPEIRVVKSKRNRKGAYPKGTIIGF</sequence>
<dbReference type="NCBIfam" id="TIGR04474">
    <property type="entry name" value="tcm_partner"/>
    <property type="match status" value="1"/>
</dbReference>
<evidence type="ECO:0008006" key="3">
    <source>
        <dbReference type="Google" id="ProtNLM"/>
    </source>
</evidence>
<reference evidence="2" key="1">
    <citation type="submission" date="2020-06" db="EMBL/GenBank/DDBJ databases">
        <title>Unique genomic features of the anaerobic methanotrophic archaea.</title>
        <authorList>
            <person name="Chadwick G.L."/>
            <person name="Skennerton C.T."/>
            <person name="Laso-Perez R."/>
            <person name="Leu A.O."/>
            <person name="Speth D.R."/>
            <person name="Yu H."/>
            <person name="Morgan-Lang C."/>
            <person name="Hatzenpichler R."/>
            <person name="Goudeau D."/>
            <person name="Malmstrom R."/>
            <person name="Brazelton W.J."/>
            <person name="Woyke T."/>
            <person name="Hallam S.J."/>
            <person name="Tyson G.W."/>
            <person name="Wegener G."/>
            <person name="Boetius A."/>
            <person name="Orphan V."/>
        </authorList>
    </citation>
    <scope>NUCLEOTIDE SEQUENCE</scope>
</reference>
<gene>
    <name evidence="2" type="ORF">BHOFEJJL_00006</name>
    <name evidence="1" type="ORF">GLJDJJHM_00028</name>
</gene>